<proteinExistence type="predicted"/>
<dbReference type="STRING" id="32024.GCA_000788295_00643"/>
<name>A0A381DI18_9BACT</name>
<evidence type="ECO:0008006" key="4">
    <source>
        <dbReference type="Google" id="ProtNLM"/>
    </source>
</evidence>
<keyword evidence="1" id="KW-0732">Signal</keyword>
<evidence type="ECO:0000313" key="3">
    <source>
        <dbReference type="Proteomes" id="UP000254920"/>
    </source>
</evidence>
<dbReference type="GeneID" id="93090957"/>
<accession>A0A381DI18</accession>
<dbReference type="AlphaFoldDB" id="A0A381DI18"/>
<organism evidence="2 3">
    <name type="scientific">Campylobacter sputorum subsp. sputorum</name>
    <dbReference type="NCBI Taxonomy" id="32024"/>
    <lineage>
        <taxon>Bacteria</taxon>
        <taxon>Pseudomonadati</taxon>
        <taxon>Campylobacterota</taxon>
        <taxon>Epsilonproteobacteria</taxon>
        <taxon>Campylobacterales</taxon>
        <taxon>Campylobacteraceae</taxon>
        <taxon>Campylobacter</taxon>
    </lineage>
</organism>
<gene>
    <name evidence="2" type="ORF">NCTC12475_00517</name>
</gene>
<protein>
    <recommendedName>
        <fullName evidence="4">Cytochrome c domain-containing protein</fullName>
    </recommendedName>
</protein>
<evidence type="ECO:0000313" key="2">
    <source>
        <dbReference type="EMBL" id="SUX10329.1"/>
    </source>
</evidence>
<keyword evidence="3" id="KW-1185">Reference proteome</keyword>
<dbReference type="RefSeq" id="WP_235610053.1">
    <property type="nucleotide sequence ID" value="NZ_CP043427.1"/>
</dbReference>
<feature type="chain" id="PRO_5016963461" description="Cytochrome c domain-containing protein" evidence="1">
    <location>
        <begin position="18"/>
        <end position="566"/>
    </location>
</feature>
<sequence length="566" mass="65727">MRKSLVLLNLLFINAFALEINITSKEIINANHSYVSSQCYTKTIDEKNPKIVSNPCFTCHSLNKEPNFTYEDYDVQESYDFPAPATKNPFTNLFVDRSKDIAKISDDEILKYVRSDNYKDENGEIILAKKLKNLDKNWDYNKNGKWDGYIPDCEYNFDNEGFDRTKDGGYTLWRAFGYYPFLGTFWPTNGNTDDVLIRLPKIFATDESGKFDLEIYKINLLIVESLIKQKSIKTFAIDESKYGVDLNQNGKFDTANEIFFKWNKPDYDIKTDKLSNFSMNYVGLAKNLLIENKVFIAPGLYPVGTEFLHSVRYIDVNNDKTDMAKRMKELRYGVKKYWQTYGDLSDTGAGVIKEKSDFPDRTDQYVGNVETGLNNERGWFFQGFIEDKFGELRPQNYEETLFCMGCHSNIAATADSTFVFQRKFENDEFQNGWFHWLQKDFSGIKDMVLKDGEGEYAKYLALNNAGDEFRGNTEIMDKFFMDGWRKNQKMIEKEYEINQANPGAKMDRSWKLKPKAMEILKNDISYLLMPSAERALKLNKAYKAVVDEQSYVFGRDVNIKPSNKCT</sequence>
<feature type="signal peptide" evidence="1">
    <location>
        <begin position="1"/>
        <end position="17"/>
    </location>
</feature>
<evidence type="ECO:0000256" key="1">
    <source>
        <dbReference type="SAM" id="SignalP"/>
    </source>
</evidence>
<reference evidence="2 3" key="1">
    <citation type="submission" date="2018-06" db="EMBL/GenBank/DDBJ databases">
        <authorList>
            <consortium name="Pathogen Informatics"/>
            <person name="Doyle S."/>
        </authorList>
    </citation>
    <scope>NUCLEOTIDE SEQUENCE [LARGE SCALE GENOMIC DNA]</scope>
    <source>
        <strain evidence="2 3">NCTC12475</strain>
    </source>
</reference>
<dbReference type="EMBL" id="UFVD01000001">
    <property type="protein sequence ID" value="SUX10329.1"/>
    <property type="molecule type" value="Genomic_DNA"/>
</dbReference>
<dbReference type="Proteomes" id="UP000254920">
    <property type="component" value="Unassembled WGS sequence"/>
</dbReference>